<name>A0ABP4PAE4_9ACTN</name>
<dbReference type="EMBL" id="BAAAQD010000054">
    <property type="protein sequence ID" value="GAA1575391.1"/>
    <property type="molecule type" value="Genomic_DNA"/>
</dbReference>
<gene>
    <name evidence="2" type="ORF">GCM10009827_116580</name>
</gene>
<protein>
    <submittedName>
        <fullName evidence="2">ROK family protein</fullName>
    </submittedName>
</protein>
<sequence length="318" mass="32672">MVALDVGGTDVKAAIVAADHTVIHRVRRPTRREHGVESVLATITATAADLAAECRRQTGRAPLAAGVVVPGIVDERTGRAVFSANLGWRDLPLRDLLTQQLDLPVALGHDVRAGGIAEGRLGAARGVDEFVFVALGTGVAAAHVVGGRAQRGAHGGQGELGHLVIRRWGPRCGCGNVGCLETYASADAIARQYMRTAGTLSDPRTDISAEQVSRLALADDPVAGAVWSQAVAALADGLVACVTLYDPALIVIGGGLARSGPALFDPLRAALADRLTFQPHPEVVAAELGSEAGCRGAALLAQDLITSAAWHPAAEATA</sequence>
<proteinExistence type="inferred from homology"/>
<dbReference type="PANTHER" id="PTHR18964:SF149">
    <property type="entry name" value="BIFUNCTIONAL UDP-N-ACETYLGLUCOSAMINE 2-EPIMERASE_N-ACETYLMANNOSAMINE KINASE"/>
    <property type="match status" value="1"/>
</dbReference>
<evidence type="ECO:0000256" key="1">
    <source>
        <dbReference type="ARBA" id="ARBA00006479"/>
    </source>
</evidence>
<evidence type="ECO:0000313" key="2">
    <source>
        <dbReference type="EMBL" id="GAA1575391.1"/>
    </source>
</evidence>
<comment type="similarity">
    <text evidence="1">Belongs to the ROK (NagC/XylR) family.</text>
</comment>
<comment type="caution">
    <text evidence="2">The sequence shown here is derived from an EMBL/GenBank/DDBJ whole genome shotgun (WGS) entry which is preliminary data.</text>
</comment>
<reference evidence="3" key="1">
    <citation type="journal article" date="2019" name="Int. J. Syst. Evol. Microbiol.">
        <title>The Global Catalogue of Microorganisms (GCM) 10K type strain sequencing project: providing services to taxonomists for standard genome sequencing and annotation.</title>
        <authorList>
            <consortium name="The Broad Institute Genomics Platform"/>
            <consortium name="The Broad Institute Genome Sequencing Center for Infectious Disease"/>
            <person name="Wu L."/>
            <person name="Ma J."/>
        </authorList>
    </citation>
    <scope>NUCLEOTIDE SEQUENCE [LARGE SCALE GENOMIC DNA]</scope>
    <source>
        <strain evidence="3">JCM 15933</strain>
    </source>
</reference>
<dbReference type="InterPro" id="IPR043129">
    <property type="entry name" value="ATPase_NBD"/>
</dbReference>
<accession>A0ABP4PAE4</accession>
<dbReference type="PANTHER" id="PTHR18964">
    <property type="entry name" value="ROK (REPRESSOR, ORF, KINASE) FAMILY"/>
    <property type="match status" value="1"/>
</dbReference>
<dbReference type="Proteomes" id="UP001501470">
    <property type="component" value="Unassembled WGS sequence"/>
</dbReference>
<dbReference type="SUPFAM" id="SSF53067">
    <property type="entry name" value="Actin-like ATPase domain"/>
    <property type="match status" value="1"/>
</dbReference>
<dbReference type="InterPro" id="IPR000600">
    <property type="entry name" value="ROK"/>
</dbReference>
<dbReference type="Gene3D" id="3.30.420.40">
    <property type="match status" value="2"/>
</dbReference>
<evidence type="ECO:0000313" key="3">
    <source>
        <dbReference type="Proteomes" id="UP001501470"/>
    </source>
</evidence>
<dbReference type="Pfam" id="PF00480">
    <property type="entry name" value="ROK"/>
    <property type="match status" value="1"/>
</dbReference>
<organism evidence="2 3">
    <name type="scientific">Dactylosporangium maewongense</name>
    <dbReference type="NCBI Taxonomy" id="634393"/>
    <lineage>
        <taxon>Bacteria</taxon>
        <taxon>Bacillati</taxon>
        <taxon>Actinomycetota</taxon>
        <taxon>Actinomycetes</taxon>
        <taxon>Micromonosporales</taxon>
        <taxon>Micromonosporaceae</taxon>
        <taxon>Dactylosporangium</taxon>
    </lineage>
</organism>
<keyword evidence="3" id="KW-1185">Reference proteome</keyword>